<evidence type="ECO:0000313" key="1">
    <source>
        <dbReference type="EMBL" id="MBX38429.1"/>
    </source>
</evidence>
<name>A0A2P2N7F6_RHIMU</name>
<dbReference type="AlphaFoldDB" id="A0A2P2N7F6"/>
<organism evidence="1">
    <name type="scientific">Rhizophora mucronata</name>
    <name type="common">Asiatic mangrove</name>
    <dbReference type="NCBI Taxonomy" id="61149"/>
    <lineage>
        <taxon>Eukaryota</taxon>
        <taxon>Viridiplantae</taxon>
        <taxon>Streptophyta</taxon>
        <taxon>Embryophyta</taxon>
        <taxon>Tracheophyta</taxon>
        <taxon>Spermatophyta</taxon>
        <taxon>Magnoliopsida</taxon>
        <taxon>eudicotyledons</taxon>
        <taxon>Gunneridae</taxon>
        <taxon>Pentapetalae</taxon>
        <taxon>rosids</taxon>
        <taxon>fabids</taxon>
        <taxon>Malpighiales</taxon>
        <taxon>Rhizophoraceae</taxon>
        <taxon>Rhizophora</taxon>
    </lineage>
</organism>
<protein>
    <submittedName>
        <fullName evidence="1">Uncharacterized protein</fullName>
    </submittedName>
</protein>
<sequence length="96" mass="10790">MKLSSPEKGEKQIEGIVELSLFYECSQVLTGPSLFCSFFSFSRLSVHMESRPHPPSFLVLSLSSKSQCPQISKTVFLSLSQLLPFFFCPPISLQKQ</sequence>
<accession>A0A2P2N7F6</accession>
<proteinExistence type="predicted"/>
<dbReference type="EMBL" id="GGEC01057945">
    <property type="protein sequence ID" value="MBX38429.1"/>
    <property type="molecule type" value="Transcribed_RNA"/>
</dbReference>
<reference evidence="1" key="1">
    <citation type="submission" date="2018-02" db="EMBL/GenBank/DDBJ databases">
        <title>Rhizophora mucronata_Transcriptome.</title>
        <authorList>
            <person name="Meera S.P."/>
            <person name="Sreeshan A."/>
            <person name="Augustine A."/>
        </authorList>
    </citation>
    <scope>NUCLEOTIDE SEQUENCE</scope>
    <source>
        <tissue evidence="1">Leaf</tissue>
    </source>
</reference>